<keyword evidence="7" id="KW-0548">Nucleotidyltransferase</keyword>
<accession>A0A0C3A2J6</accession>
<comment type="caution">
    <text evidence="7">The sequence shown here is derived from an EMBL/GenBank/DDBJ whole genome shotgun (WGS) entry which is preliminary data.</text>
</comment>
<dbReference type="SMART" id="SM00279">
    <property type="entry name" value="HhH2"/>
    <property type="match status" value="1"/>
</dbReference>
<keyword evidence="7" id="KW-0269">Exonuclease</keyword>
<dbReference type="Gene3D" id="1.10.150.20">
    <property type="entry name" value="5' to 3' exonuclease, C-terminal subdomain"/>
    <property type="match status" value="1"/>
</dbReference>
<dbReference type="SMART" id="SM00475">
    <property type="entry name" value="53EXOc"/>
    <property type="match status" value="1"/>
</dbReference>
<keyword evidence="3" id="KW-0238">DNA-binding</keyword>
<dbReference type="GO" id="GO:0033567">
    <property type="term" value="P:DNA replication, Okazaki fragment processing"/>
    <property type="evidence" value="ECO:0007669"/>
    <property type="project" value="InterPro"/>
</dbReference>
<dbReference type="CDD" id="cd09859">
    <property type="entry name" value="PIN_53EXO"/>
    <property type="match status" value="1"/>
</dbReference>
<evidence type="ECO:0000256" key="1">
    <source>
        <dbReference type="ARBA" id="ARBA00022722"/>
    </source>
</evidence>
<proteinExistence type="predicted"/>
<dbReference type="SUPFAM" id="SSF47807">
    <property type="entry name" value="5' to 3' exonuclease, C-terminal subdomain"/>
    <property type="match status" value="1"/>
</dbReference>
<dbReference type="InterPro" id="IPR020045">
    <property type="entry name" value="DNA_polI_H3TH"/>
</dbReference>
<dbReference type="GO" id="GO:0016779">
    <property type="term" value="F:nucleotidyltransferase activity"/>
    <property type="evidence" value="ECO:0007669"/>
    <property type="project" value="UniProtKB-KW"/>
</dbReference>
<dbReference type="GO" id="GO:0003677">
    <property type="term" value="F:DNA binding"/>
    <property type="evidence" value="ECO:0007669"/>
    <property type="project" value="UniProtKB-KW"/>
</dbReference>
<dbReference type="OMA" id="WRVDLIP"/>
<dbReference type="Gene3D" id="3.40.50.1010">
    <property type="entry name" value="5'-nuclease"/>
    <property type="match status" value="1"/>
</dbReference>
<evidence type="ECO:0000259" key="6">
    <source>
        <dbReference type="SMART" id="SM00475"/>
    </source>
</evidence>
<keyword evidence="7" id="KW-0808">Transferase</keyword>
<dbReference type="AlphaFoldDB" id="A0A0C3A2J6"/>
<evidence type="ECO:0000256" key="5">
    <source>
        <dbReference type="ARBA" id="ARBA00050026"/>
    </source>
</evidence>
<dbReference type="InterPro" id="IPR008918">
    <property type="entry name" value="HhH2"/>
</dbReference>
<dbReference type="InterPro" id="IPR038969">
    <property type="entry name" value="FEN"/>
</dbReference>
<dbReference type="GeneID" id="23778998"/>
<sequence length="304" mass="35580">MITNETKPILLIDGYHLLHKGYYGTLKRKKVSKNKDGIIINAIYSFVANILKFINSDQYHSVIVAFDVDDNCWRKQIYPEYKAKRKPTPNDLIPQLQIARDFLIASNITWYEKSNYEGDDIIGSICKIANKLGYEVQILTNDKDIYQLVNQKTSIITNVSKKEKTKIIREKEVYEHFLCKPNQVADIKAILGDQSDNIKGIKYIKRKQAEALINKYENVENILDHINELNEPLKTIISENKQLIIDNKKITKILTNVKLGRINFKSNKVTYYKLIRFLKEQEMYAFIRPIRKYLEKSNKKTVNK</sequence>
<dbReference type="InterPro" id="IPR036279">
    <property type="entry name" value="5-3_exonuclease_C_sf"/>
</dbReference>
<feature type="domain" description="5'-3' exonuclease" evidence="6">
    <location>
        <begin position="7"/>
        <end position="270"/>
    </location>
</feature>
<dbReference type="PANTHER" id="PTHR42646">
    <property type="entry name" value="FLAP ENDONUCLEASE XNI"/>
    <property type="match status" value="1"/>
</dbReference>
<organism evidence="7 8">
    <name type="scientific">Mycoplasma capricolum subsp. capricolum</name>
    <dbReference type="NCBI Taxonomy" id="40479"/>
    <lineage>
        <taxon>Bacteria</taxon>
        <taxon>Bacillati</taxon>
        <taxon>Mycoplasmatota</taxon>
        <taxon>Mollicutes</taxon>
        <taxon>Mycoplasmataceae</taxon>
        <taxon>Mycoplasma</taxon>
    </lineage>
</organism>
<dbReference type="Pfam" id="PF02739">
    <property type="entry name" value="5_3_exonuc_N"/>
    <property type="match status" value="1"/>
</dbReference>
<evidence type="ECO:0000313" key="7">
    <source>
        <dbReference type="EMBL" id="KIM13731.1"/>
    </source>
</evidence>
<evidence type="ECO:0000256" key="3">
    <source>
        <dbReference type="ARBA" id="ARBA00023125"/>
    </source>
</evidence>
<gene>
    <name evidence="7" type="ORF">MCGM508_01380</name>
</gene>
<reference evidence="7 8" key="1">
    <citation type="submission" date="2015-01" db="EMBL/GenBank/DDBJ databases">
        <title>Draft Genome Sequence of Mycoplasma capricolum subsp. capricolum str. GM508D.</title>
        <authorList>
            <person name="Calcutt M.J."/>
            <person name="Foecking M.F."/>
        </authorList>
    </citation>
    <scope>NUCLEOTIDE SEQUENCE [LARGE SCALE GENOMIC DNA]</scope>
    <source>
        <strain evidence="7 8">GM508D</strain>
    </source>
</reference>
<dbReference type="InterPro" id="IPR029060">
    <property type="entry name" value="PIN-like_dom_sf"/>
</dbReference>
<dbReference type="InterPro" id="IPR020046">
    <property type="entry name" value="5-3_exonucl_a-hlix_arch_N"/>
</dbReference>
<evidence type="ECO:0000313" key="8">
    <source>
        <dbReference type="Proteomes" id="UP000031975"/>
    </source>
</evidence>
<comment type="function">
    <text evidence="4">5'-3' exonuclease acting preferentially on double-stranded DNA.</text>
</comment>
<dbReference type="EMBL" id="JXQB01000001">
    <property type="protein sequence ID" value="KIM13731.1"/>
    <property type="molecule type" value="Genomic_DNA"/>
</dbReference>
<dbReference type="Pfam" id="PF01367">
    <property type="entry name" value="5_3_exonuc"/>
    <property type="match status" value="1"/>
</dbReference>
<evidence type="ECO:0000256" key="4">
    <source>
        <dbReference type="ARBA" id="ARBA00049957"/>
    </source>
</evidence>
<dbReference type="InterPro" id="IPR002421">
    <property type="entry name" value="5-3_exonuclease"/>
</dbReference>
<name>A0A0C3A2J6_MYCCA</name>
<dbReference type="CDD" id="cd09898">
    <property type="entry name" value="H3TH_53EXO"/>
    <property type="match status" value="1"/>
</dbReference>
<dbReference type="GO" id="GO:0008409">
    <property type="term" value="F:5'-3' exonuclease activity"/>
    <property type="evidence" value="ECO:0007669"/>
    <property type="project" value="InterPro"/>
</dbReference>
<keyword evidence="1" id="KW-0540">Nuclease</keyword>
<protein>
    <recommendedName>
        <fullName evidence="5">5'-3' exonuclease</fullName>
    </recommendedName>
</protein>
<dbReference type="GO" id="GO:0017108">
    <property type="term" value="F:5'-flap endonuclease activity"/>
    <property type="evidence" value="ECO:0007669"/>
    <property type="project" value="InterPro"/>
</dbReference>
<evidence type="ECO:0000256" key="2">
    <source>
        <dbReference type="ARBA" id="ARBA00022801"/>
    </source>
</evidence>
<dbReference type="PANTHER" id="PTHR42646:SF2">
    <property type="entry name" value="5'-3' EXONUCLEASE FAMILY PROTEIN"/>
    <property type="match status" value="1"/>
</dbReference>
<dbReference type="SUPFAM" id="SSF88723">
    <property type="entry name" value="PIN domain-like"/>
    <property type="match status" value="1"/>
</dbReference>
<keyword evidence="2" id="KW-0378">Hydrolase</keyword>
<dbReference type="Proteomes" id="UP000031975">
    <property type="component" value="Unassembled WGS sequence"/>
</dbReference>
<dbReference type="RefSeq" id="WP_011386949.1">
    <property type="nucleotide sequence ID" value="NZ_CP143994.1"/>
</dbReference>